<sequence>MVLLILTFLFYYFELFSCYAYNEDRKPIVDGRLIYVSAVSDDSRRFMLLIFAVSMLDVALIIDLSNMPY</sequence>
<reference evidence="2" key="1">
    <citation type="journal article" date="2022" name="Mol. Ecol. Resour.">
        <title>The genomes of chicory, endive, great burdock and yacon provide insights into Asteraceae palaeo-polyploidization history and plant inulin production.</title>
        <authorList>
            <person name="Fan W."/>
            <person name="Wang S."/>
            <person name="Wang H."/>
            <person name="Wang A."/>
            <person name="Jiang F."/>
            <person name="Liu H."/>
            <person name="Zhao H."/>
            <person name="Xu D."/>
            <person name="Zhang Y."/>
        </authorList>
    </citation>
    <scope>NUCLEOTIDE SEQUENCE [LARGE SCALE GENOMIC DNA]</scope>
    <source>
        <strain evidence="2">cv. Yunnan</strain>
    </source>
</reference>
<dbReference type="Proteomes" id="UP001056120">
    <property type="component" value="Linkage Group LG07"/>
</dbReference>
<evidence type="ECO:0000313" key="2">
    <source>
        <dbReference type="Proteomes" id="UP001056120"/>
    </source>
</evidence>
<proteinExistence type="predicted"/>
<protein>
    <submittedName>
        <fullName evidence="1">Uncharacterized protein</fullName>
    </submittedName>
</protein>
<gene>
    <name evidence="1" type="ORF">L1987_19720</name>
</gene>
<accession>A0ACB9IQL5</accession>
<keyword evidence="2" id="KW-1185">Reference proteome</keyword>
<comment type="caution">
    <text evidence="1">The sequence shown here is derived from an EMBL/GenBank/DDBJ whole genome shotgun (WGS) entry which is preliminary data.</text>
</comment>
<organism evidence="1 2">
    <name type="scientific">Smallanthus sonchifolius</name>
    <dbReference type="NCBI Taxonomy" id="185202"/>
    <lineage>
        <taxon>Eukaryota</taxon>
        <taxon>Viridiplantae</taxon>
        <taxon>Streptophyta</taxon>
        <taxon>Embryophyta</taxon>
        <taxon>Tracheophyta</taxon>
        <taxon>Spermatophyta</taxon>
        <taxon>Magnoliopsida</taxon>
        <taxon>eudicotyledons</taxon>
        <taxon>Gunneridae</taxon>
        <taxon>Pentapetalae</taxon>
        <taxon>asterids</taxon>
        <taxon>campanulids</taxon>
        <taxon>Asterales</taxon>
        <taxon>Asteraceae</taxon>
        <taxon>Asteroideae</taxon>
        <taxon>Heliantheae alliance</taxon>
        <taxon>Millerieae</taxon>
        <taxon>Smallanthus</taxon>
    </lineage>
</organism>
<dbReference type="EMBL" id="CM042024">
    <property type="protein sequence ID" value="KAI3810111.1"/>
    <property type="molecule type" value="Genomic_DNA"/>
</dbReference>
<evidence type="ECO:0000313" key="1">
    <source>
        <dbReference type="EMBL" id="KAI3810111.1"/>
    </source>
</evidence>
<name>A0ACB9IQL5_9ASTR</name>
<reference evidence="1 2" key="2">
    <citation type="journal article" date="2022" name="Mol. Ecol. Resour.">
        <title>The genomes of chicory, endive, great burdock and yacon provide insights into Asteraceae paleo-polyploidization history and plant inulin production.</title>
        <authorList>
            <person name="Fan W."/>
            <person name="Wang S."/>
            <person name="Wang H."/>
            <person name="Wang A."/>
            <person name="Jiang F."/>
            <person name="Liu H."/>
            <person name="Zhao H."/>
            <person name="Xu D."/>
            <person name="Zhang Y."/>
        </authorList>
    </citation>
    <scope>NUCLEOTIDE SEQUENCE [LARGE SCALE GENOMIC DNA]</scope>
    <source>
        <strain evidence="2">cv. Yunnan</strain>
        <tissue evidence="1">Leaves</tissue>
    </source>
</reference>